<organism evidence="1 2">
    <name type="scientific">Pseudoalteromonas tetraodonis GFC</name>
    <dbReference type="NCBI Taxonomy" id="1315271"/>
    <lineage>
        <taxon>Bacteria</taxon>
        <taxon>Pseudomonadati</taxon>
        <taxon>Pseudomonadota</taxon>
        <taxon>Gammaproteobacteria</taxon>
        <taxon>Alteromonadales</taxon>
        <taxon>Pseudoalteromonadaceae</taxon>
        <taxon>Pseudoalteromonas</taxon>
    </lineage>
</organism>
<evidence type="ECO:0000313" key="1">
    <source>
        <dbReference type="EMBL" id="GLQ04476.1"/>
    </source>
</evidence>
<gene>
    <name evidence="1" type="ORF">GCM10007914_33570</name>
</gene>
<keyword evidence="2" id="KW-1185">Reference proteome</keyword>
<reference evidence="1" key="1">
    <citation type="journal article" date="2014" name="Int. J. Syst. Evol. Microbiol.">
        <title>Complete genome sequence of Corynebacterium casei LMG S-19264T (=DSM 44701T), isolated from a smear-ripened cheese.</title>
        <authorList>
            <consortium name="US DOE Joint Genome Institute (JGI-PGF)"/>
            <person name="Walter F."/>
            <person name="Albersmeier A."/>
            <person name="Kalinowski J."/>
            <person name="Ruckert C."/>
        </authorList>
    </citation>
    <scope>NUCLEOTIDE SEQUENCE</scope>
    <source>
        <strain evidence="1">NBRC 103034</strain>
    </source>
</reference>
<sequence length="133" mass="14785">MLRRMSLILLVCTFGAHSGEEVLSIDRVVPNSFNLAFPNESNIQPEQSDFSVNNFVLMSNDSGERWAVVTLTNMASGRRSLTNKHLMAIVADGQRIAPLEFLQSFKADETLSLTINFGESKFPLLSIYSRSGK</sequence>
<name>A0AA37W5X9_9GAMM</name>
<dbReference type="Proteomes" id="UP001161408">
    <property type="component" value="Unassembled WGS sequence"/>
</dbReference>
<dbReference type="EMBL" id="BSNE01000020">
    <property type="protein sequence ID" value="GLQ04476.1"/>
    <property type="molecule type" value="Genomic_DNA"/>
</dbReference>
<dbReference type="AlphaFoldDB" id="A0AA37W5X9"/>
<proteinExistence type="predicted"/>
<evidence type="ECO:0000313" key="2">
    <source>
        <dbReference type="Proteomes" id="UP001161408"/>
    </source>
</evidence>
<reference evidence="1" key="2">
    <citation type="submission" date="2023-01" db="EMBL/GenBank/DDBJ databases">
        <title>Draft genome sequence of Pseudoalteromonas tetraodonis strain NBRC 103034.</title>
        <authorList>
            <person name="Sun Q."/>
            <person name="Mori K."/>
        </authorList>
    </citation>
    <scope>NUCLEOTIDE SEQUENCE</scope>
    <source>
        <strain evidence="1">NBRC 103034</strain>
    </source>
</reference>
<accession>A0AA37W5X9</accession>
<comment type="caution">
    <text evidence="1">The sequence shown here is derived from an EMBL/GenBank/DDBJ whole genome shotgun (WGS) entry which is preliminary data.</text>
</comment>
<protein>
    <submittedName>
        <fullName evidence="1">Uncharacterized protein</fullName>
    </submittedName>
</protein>